<dbReference type="RefSeq" id="WP_038644629.1">
    <property type="nucleotide sequence ID" value="NZ_CP009454.1"/>
</dbReference>
<evidence type="ECO:0000313" key="1">
    <source>
        <dbReference type="EMBL" id="AIR84899.1"/>
    </source>
</evidence>
<dbReference type="Proteomes" id="UP000029495">
    <property type="component" value="Chromosome"/>
</dbReference>
<dbReference type="PANTHER" id="PTHR34413:SF2">
    <property type="entry name" value="PROPHAGE TAIL FIBER ASSEMBLY PROTEIN HOMOLOG TFAE-RELATED"/>
    <property type="match status" value="1"/>
</dbReference>
<dbReference type="PANTHER" id="PTHR34413">
    <property type="entry name" value="PROPHAGE TAIL FIBER ASSEMBLY PROTEIN HOMOLOG TFAE-RELATED-RELATED"/>
    <property type="match status" value="1"/>
</dbReference>
<evidence type="ECO:0008006" key="3">
    <source>
        <dbReference type="Google" id="ProtNLM"/>
    </source>
</evidence>
<gene>
    <name evidence="1" type="ORF">LH22_05245</name>
</gene>
<organism evidence="1 2">
    <name type="scientific">Pantoea rwandensis</name>
    <dbReference type="NCBI Taxonomy" id="1076550"/>
    <lineage>
        <taxon>Bacteria</taxon>
        <taxon>Pseudomonadati</taxon>
        <taxon>Pseudomonadota</taxon>
        <taxon>Gammaproteobacteria</taxon>
        <taxon>Enterobacterales</taxon>
        <taxon>Erwiniaceae</taxon>
        <taxon>Pantoea</taxon>
    </lineage>
</organism>
<keyword evidence="2" id="KW-1185">Reference proteome</keyword>
<reference evidence="1 2" key="1">
    <citation type="submission" date="2014-09" db="EMBL/GenBank/DDBJ databases">
        <authorList>
            <person name="Chan K.-G."/>
        </authorList>
    </citation>
    <scope>NUCLEOTIDE SEQUENCE [LARGE SCALE GENOMIC DNA]</scope>
    <source>
        <strain evidence="1 2">ND04</strain>
    </source>
</reference>
<evidence type="ECO:0000313" key="2">
    <source>
        <dbReference type="Proteomes" id="UP000029495"/>
    </source>
</evidence>
<dbReference type="EMBL" id="CP009454">
    <property type="protein sequence ID" value="AIR84899.1"/>
    <property type="molecule type" value="Genomic_DNA"/>
</dbReference>
<accession>A0ABM5RG16</accession>
<dbReference type="InterPro" id="IPR003458">
    <property type="entry name" value="Phage_T4_Gp38_tail_assem"/>
</dbReference>
<dbReference type="InterPro" id="IPR051220">
    <property type="entry name" value="TFA_Chaperone"/>
</dbReference>
<sequence length="136" mass="14970">MENKYYYAPSTGGFYQSSIHVSIPVDALEITQEDYLYLLEGQTLGSEIVSGNDGWPVLAAPEKPSRPELVATADAEKLRLLSVAALKIAPLQDAADFDEQTEEEGAALKAWRTYRIDVNRVDTSTAPDIEWPIIPA</sequence>
<protein>
    <recommendedName>
        <fullName evidence="3">Phage tail protein</fullName>
    </recommendedName>
</protein>
<name>A0ABM5RG16_9GAMM</name>
<dbReference type="Pfam" id="PF02413">
    <property type="entry name" value="Caudo_TAP"/>
    <property type="match status" value="1"/>
</dbReference>
<proteinExistence type="predicted"/>